<proteinExistence type="predicted"/>
<dbReference type="SFLD" id="SFLDS00029">
    <property type="entry name" value="Radical_SAM"/>
    <property type="match status" value="1"/>
</dbReference>
<organism evidence="8 9">
    <name type="scientific">Thermodesulforhabdus norvegica</name>
    <dbReference type="NCBI Taxonomy" id="39841"/>
    <lineage>
        <taxon>Bacteria</taxon>
        <taxon>Pseudomonadati</taxon>
        <taxon>Thermodesulfobacteriota</taxon>
        <taxon>Syntrophobacteria</taxon>
        <taxon>Syntrophobacterales</taxon>
        <taxon>Thermodesulforhabdaceae</taxon>
        <taxon>Thermodesulforhabdus</taxon>
    </lineage>
</organism>
<dbReference type="PANTHER" id="PTHR43787">
    <property type="entry name" value="FEMO COFACTOR BIOSYNTHESIS PROTEIN NIFB-RELATED"/>
    <property type="match status" value="1"/>
</dbReference>
<evidence type="ECO:0000256" key="5">
    <source>
        <dbReference type="ARBA" id="ARBA00023004"/>
    </source>
</evidence>
<keyword evidence="5" id="KW-0408">Iron</keyword>
<comment type="cofactor">
    <cofactor evidence="1">
        <name>[4Fe-4S] cluster</name>
        <dbReference type="ChEBI" id="CHEBI:49883"/>
    </cofactor>
</comment>
<dbReference type="STRING" id="39841.SAMN05660836_01769"/>
<dbReference type="InterPro" id="IPR006638">
    <property type="entry name" value="Elp3/MiaA/NifB-like_rSAM"/>
</dbReference>
<evidence type="ECO:0000313" key="8">
    <source>
        <dbReference type="EMBL" id="SFM86416.1"/>
    </source>
</evidence>
<evidence type="ECO:0000256" key="6">
    <source>
        <dbReference type="ARBA" id="ARBA00023014"/>
    </source>
</evidence>
<dbReference type="SFLD" id="SFLDG01083">
    <property type="entry name" value="Uncharacterised_Radical_SAM_Su"/>
    <property type="match status" value="1"/>
</dbReference>
<evidence type="ECO:0000256" key="2">
    <source>
        <dbReference type="ARBA" id="ARBA00022485"/>
    </source>
</evidence>
<dbReference type="InterPro" id="IPR013785">
    <property type="entry name" value="Aldolase_TIM"/>
</dbReference>
<dbReference type="EMBL" id="FOUU01000005">
    <property type="protein sequence ID" value="SFM86416.1"/>
    <property type="molecule type" value="Genomic_DNA"/>
</dbReference>
<dbReference type="GO" id="GO:0046872">
    <property type="term" value="F:metal ion binding"/>
    <property type="evidence" value="ECO:0007669"/>
    <property type="project" value="UniProtKB-KW"/>
</dbReference>
<evidence type="ECO:0000313" key="9">
    <source>
        <dbReference type="Proteomes" id="UP000199611"/>
    </source>
</evidence>
<dbReference type="SUPFAM" id="SSF102114">
    <property type="entry name" value="Radical SAM enzymes"/>
    <property type="match status" value="1"/>
</dbReference>
<evidence type="ECO:0000256" key="3">
    <source>
        <dbReference type="ARBA" id="ARBA00022691"/>
    </source>
</evidence>
<evidence type="ECO:0000256" key="4">
    <source>
        <dbReference type="ARBA" id="ARBA00022723"/>
    </source>
</evidence>
<dbReference type="PANTHER" id="PTHR43787:SF11">
    <property type="entry name" value="UPF0026 PROTEIN SLR1464"/>
    <property type="match status" value="1"/>
</dbReference>
<dbReference type="AlphaFoldDB" id="A0A1I4UBP8"/>
<dbReference type="RefSeq" id="WP_093395102.1">
    <property type="nucleotide sequence ID" value="NZ_FOUU01000005.1"/>
</dbReference>
<dbReference type="Gene3D" id="3.20.20.70">
    <property type="entry name" value="Aldolase class I"/>
    <property type="match status" value="1"/>
</dbReference>
<dbReference type="InterPro" id="IPR007197">
    <property type="entry name" value="rSAM"/>
</dbReference>
<feature type="domain" description="Radical SAM core" evidence="7">
    <location>
        <begin position="15"/>
        <end position="247"/>
    </location>
</feature>
<dbReference type="SMART" id="SM00729">
    <property type="entry name" value="Elp3"/>
    <property type="match status" value="1"/>
</dbReference>
<evidence type="ECO:0000256" key="1">
    <source>
        <dbReference type="ARBA" id="ARBA00001966"/>
    </source>
</evidence>
<evidence type="ECO:0000259" key="7">
    <source>
        <dbReference type="PROSITE" id="PS51918"/>
    </source>
</evidence>
<keyword evidence="4" id="KW-0479">Metal-binding</keyword>
<keyword evidence="6" id="KW-0411">Iron-sulfur</keyword>
<dbReference type="InterPro" id="IPR040084">
    <property type="entry name" value="GTPase_Obg"/>
</dbReference>
<dbReference type="Pfam" id="PF04055">
    <property type="entry name" value="Radical_SAM"/>
    <property type="match status" value="1"/>
</dbReference>
<dbReference type="InterPro" id="IPR058240">
    <property type="entry name" value="rSAM_sf"/>
</dbReference>
<name>A0A1I4UBP8_9BACT</name>
<sequence>MTVKPKFIFGPVPSRRLGRSLGIDVTPRKTCTFDCLYCECGRTTELTVDRSCFADPGLILNELREYFTSEASAPVDVITFSGSGEPTLYTHLNELIYGIKKLYPGIPVGVLTNGSLLWNDEVRRALILADFVVPSLDAPSPEIWRRINRPHPAISWDQYVKGLVAFRKDYSGSYVLEVFLLKGINDSPEILESFKRLIGKIKPDLVDLNTLARPGTASGVQGLDEEELVNAAATLRPFKCRVIGKYRKKNSAKPLTPFQIPDKVIAVVSRRPCTADELADSLAIPFDRLQGLLDELTTSGKVKKEKVAGRIFYSAPSE</sequence>
<protein>
    <submittedName>
        <fullName evidence="8">Wyosine [tRNA(Phe)-imidazoG37] synthetase, radical SAM superfamily</fullName>
    </submittedName>
</protein>
<reference evidence="8 9" key="1">
    <citation type="submission" date="2016-10" db="EMBL/GenBank/DDBJ databases">
        <authorList>
            <person name="de Groot N.N."/>
        </authorList>
    </citation>
    <scope>NUCLEOTIDE SEQUENCE [LARGE SCALE GENOMIC DNA]</scope>
    <source>
        <strain evidence="8 9">DSM 9990</strain>
    </source>
</reference>
<accession>A0A1I4UBP8</accession>
<dbReference type="CDD" id="cd01335">
    <property type="entry name" value="Radical_SAM"/>
    <property type="match status" value="1"/>
</dbReference>
<keyword evidence="9" id="KW-1185">Reference proteome</keyword>
<dbReference type="GO" id="GO:0003824">
    <property type="term" value="F:catalytic activity"/>
    <property type="evidence" value="ECO:0007669"/>
    <property type="project" value="InterPro"/>
</dbReference>
<keyword evidence="3" id="KW-0949">S-adenosyl-L-methionine</keyword>
<dbReference type="Proteomes" id="UP000199611">
    <property type="component" value="Unassembled WGS sequence"/>
</dbReference>
<gene>
    <name evidence="8" type="ORF">SAMN05660836_01769</name>
</gene>
<keyword evidence="2" id="KW-0004">4Fe-4S</keyword>
<dbReference type="PROSITE" id="PS51918">
    <property type="entry name" value="RADICAL_SAM"/>
    <property type="match status" value="1"/>
</dbReference>
<dbReference type="OrthoDB" id="9800840at2"/>
<dbReference type="GO" id="GO:0051539">
    <property type="term" value="F:4 iron, 4 sulfur cluster binding"/>
    <property type="evidence" value="ECO:0007669"/>
    <property type="project" value="UniProtKB-KW"/>
</dbReference>